<dbReference type="VEuPathDB" id="FungiDB:PV06_09667"/>
<dbReference type="InterPro" id="IPR002523">
    <property type="entry name" value="MgTranspt_CorA/ZnTranspt_ZntB"/>
</dbReference>
<dbReference type="Gene3D" id="1.20.58.340">
    <property type="entry name" value="Magnesium transport protein CorA, transmembrane region"/>
    <property type="match status" value="2"/>
</dbReference>
<dbReference type="CDD" id="cd12829">
    <property type="entry name" value="Alr1p-like"/>
    <property type="match status" value="1"/>
</dbReference>
<feature type="compositionally biased region" description="Polar residues" evidence="6">
    <location>
        <begin position="177"/>
        <end position="190"/>
    </location>
</feature>
<dbReference type="PANTHER" id="PTHR21535:SF55">
    <property type="entry name" value="MAGNESIUM TRANSPORTER ALR1-RELATED"/>
    <property type="match status" value="1"/>
</dbReference>
<feature type="region of interest" description="Disordered" evidence="6">
    <location>
        <begin position="91"/>
        <end position="216"/>
    </location>
</feature>
<dbReference type="AlphaFoldDB" id="A0A0D2BMP4"/>
<dbReference type="InterPro" id="IPR045861">
    <property type="entry name" value="CorA_cytoplasmic_dom"/>
</dbReference>
<dbReference type="SUPFAM" id="SSF143865">
    <property type="entry name" value="CorA soluble domain-like"/>
    <property type="match status" value="1"/>
</dbReference>
<evidence type="ECO:0000256" key="2">
    <source>
        <dbReference type="ARBA" id="ARBA00009765"/>
    </source>
</evidence>
<gene>
    <name evidence="8" type="ORF">PV06_09667</name>
</gene>
<dbReference type="RefSeq" id="XP_016258933.1">
    <property type="nucleotide sequence ID" value="XM_016411126.1"/>
</dbReference>
<evidence type="ECO:0000256" key="6">
    <source>
        <dbReference type="SAM" id="MobiDB-lite"/>
    </source>
</evidence>
<name>A0A0D2BMP4_9EURO</name>
<evidence type="ECO:0000256" key="4">
    <source>
        <dbReference type="ARBA" id="ARBA00022989"/>
    </source>
</evidence>
<dbReference type="GO" id="GO:0010961">
    <property type="term" value="P:intracellular magnesium ion homeostasis"/>
    <property type="evidence" value="ECO:0007669"/>
    <property type="project" value="TreeGrafter"/>
</dbReference>
<keyword evidence="5 7" id="KW-0472">Membrane</keyword>
<keyword evidence="3 7" id="KW-0812">Transmembrane</keyword>
<dbReference type="Pfam" id="PF01544">
    <property type="entry name" value="CorA"/>
    <property type="match status" value="1"/>
</dbReference>
<dbReference type="EMBL" id="KN847341">
    <property type="protein sequence ID" value="KIW38717.1"/>
    <property type="molecule type" value="Genomic_DNA"/>
</dbReference>
<evidence type="ECO:0000256" key="5">
    <source>
        <dbReference type="ARBA" id="ARBA00023136"/>
    </source>
</evidence>
<dbReference type="STRING" id="215243.A0A0D2BMP4"/>
<organism evidence="8 9">
    <name type="scientific">Exophiala oligosperma</name>
    <dbReference type="NCBI Taxonomy" id="215243"/>
    <lineage>
        <taxon>Eukaryota</taxon>
        <taxon>Fungi</taxon>
        <taxon>Dikarya</taxon>
        <taxon>Ascomycota</taxon>
        <taxon>Pezizomycotina</taxon>
        <taxon>Eurotiomycetes</taxon>
        <taxon>Chaetothyriomycetidae</taxon>
        <taxon>Chaetothyriales</taxon>
        <taxon>Herpotrichiellaceae</taxon>
        <taxon>Exophiala</taxon>
    </lineage>
</organism>
<dbReference type="PANTHER" id="PTHR21535">
    <property type="entry name" value="MAGNESIUM AND COBALT TRANSPORT PROTEIN/MITOCHONDRIAL IMPORT INNER MEMBRANE TRANSLOCASE SUBUNIT TIM8"/>
    <property type="match status" value="1"/>
</dbReference>
<feature type="compositionally biased region" description="Polar residues" evidence="6">
    <location>
        <begin position="102"/>
        <end position="112"/>
    </location>
</feature>
<comment type="subcellular location">
    <subcellularLocation>
        <location evidence="1">Membrane</location>
        <topology evidence="1">Multi-pass membrane protein</topology>
    </subcellularLocation>
</comment>
<evidence type="ECO:0000256" key="1">
    <source>
        <dbReference type="ARBA" id="ARBA00004141"/>
    </source>
</evidence>
<evidence type="ECO:0000256" key="7">
    <source>
        <dbReference type="SAM" id="Phobius"/>
    </source>
</evidence>
<accession>A0A0D2BMP4</accession>
<feature type="compositionally biased region" description="Basic and acidic residues" evidence="6">
    <location>
        <begin position="113"/>
        <end position="133"/>
    </location>
</feature>
<feature type="transmembrane region" description="Helical" evidence="7">
    <location>
        <begin position="626"/>
        <end position="647"/>
    </location>
</feature>
<dbReference type="Proteomes" id="UP000053342">
    <property type="component" value="Unassembled WGS sequence"/>
</dbReference>
<reference evidence="8 9" key="1">
    <citation type="submission" date="2015-01" db="EMBL/GenBank/DDBJ databases">
        <title>The Genome Sequence of Exophiala oligosperma CBS72588.</title>
        <authorList>
            <consortium name="The Broad Institute Genomics Platform"/>
            <person name="Cuomo C."/>
            <person name="de Hoog S."/>
            <person name="Gorbushina A."/>
            <person name="Stielow B."/>
            <person name="Teixiera M."/>
            <person name="Abouelleil A."/>
            <person name="Chapman S.B."/>
            <person name="Priest M."/>
            <person name="Young S.K."/>
            <person name="Wortman J."/>
            <person name="Nusbaum C."/>
            <person name="Birren B."/>
        </authorList>
    </citation>
    <scope>NUCLEOTIDE SEQUENCE [LARGE SCALE GENOMIC DNA]</scope>
    <source>
        <strain evidence="8 9">CBS 72588</strain>
    </source>
</reference>
<dbReference type="FunFam" id="1.20.58.340:FF:000008">
    <property type="entry name" value="CorA family metal ion transporter"/>
    <property type="match status" value="1"/>
</dbReference>
<dbReference type="GO" id="GO:0015095">
    <property type="term" value="F:magnesium ion transmembrane transporter activity"/>
    <property type="evidence" value="ECO:0007669"/>
    <property type="project" value="InterPro"/>
</dbReference>
<evidence type="ECO:0000256" key="3">
    <source>
        <dbReference type="ARBA" id="ARBA00022692"/>
    </source>
</evidence>
<keyword evidence="9" id="KW-1185">Reference proteome</keyword>
<feature type="region of interest" description="Disordered" evidence="6">
    <location>
        <begin position="1"/>
        <end position="43"/>
    </location>
</feature>
<evidence type="ECO:0000313" key="8">
    <source>
        <dbReference type="EMBL" id="KIW38717.1"/>
    </source>
</evidence>
<sequence>MSSSGSIHDQERMDSRYSTPAPELDDHRRHRGLPPSQSPMAVPFVELQLSSPQPGTLDQHNLSEVDSALLNTLGHDRNTIARDFEHAIVDDDKSDVDVQPPQRRNSNRARQMTNRDGRPRMVVPKHDRSRDSSSSRSTSPANSIEAFAEPRRRQRANTAESVSSSLIDNIRHRAASIGTNTRRPTLSTISVPGGLTQRTDRDFNDEVTFPTDEEPGKTYKIDFEELEEFVALCAQGKYQDEYQPEVAGDGRVFEDLRKHGGSGEVPNAVLNGDNFYDKALVHHGTNHSSSSDEGFDLKKPSQVQASDRFFLFTSELTHGKSADKLGDLVSDGTTFRDLFDVGPDGGVWWLDVQNPTKSELEALAKAFKIHRLTREDIETQEAREKVELFSQYYFVCFRSFIMDRNHEDFLDPIHIYIVVCGDGVLSFSYQPNPHARNVRKRIAKLGDFLSLGPDYICYAMIDDIVDTFAPIIREAEHESENIEDQVFIAREDDFLALLRQIGECRKRVLNMMRLLGGKADVIKGFAKRCNEQYEITPRGDIGLYLGDIQDHVVTMMSNLGHVEKMLSRSHANYLAQLNVDNIVKGNKTNKTLARITVVGTILVPLNLVTGLFGMNVHVPGEGVGGLHWFFGILGGILAFVCLCLLVARRLRAI</sequence>
<feature type="compositionally biased region" description="Polar residues" evidence="6">
    <location>
        <begin position="156"/>
        <end position="167"/>
    </location>
</feature>
<dbReference type="InterPro" id="IPR044089">
    <property type="entry name" value="Alr1-like"/>
</dbReference>
<dbReference type="FunFam" id="1.20.58.340:FF:000027">
    <property type="entry name" value="CorA family metal ion transporter (Eurofung)"/>
    <property type="match status" value="1"/>
</dbReference>
<dbReference type="Gene3D" id="3.30.460.20">
    <property type="entry name" value="CorA soluble domain-like"/>
    <property type="match status" value="1"/>
</dbReference>
<feature type="transmembrane region" description="Helical" evidence="7">
    <location>
        <begin position="592"/>
        <end position="614"/>
    </location>
</feature>
<dbReference type="InterPro" id="IPR045863">
    <property type="entry name" value="CorA_TM1_TM2"/>
</dbReference>
<proteinExistence type="inferred from homology"/>
<comment type="similarity">
    <text evidence="2">Belongs to the CorA metal ion transporter (MIT) (TC 1.A.35) family.</text>
</comment>
<protein>
    <submittedName>
        <fullName evidence="8">Uncharacterized protein</fullName>
    </submittedName>
</protein>
<dbReference type="GeneID" id="27361741"/>
<dbReference type="GO" id="GO:0005886">
    <property type="term" value="C:plasma membrane"/>
    <property type="evidence" value="ECO:0007669"/>
    <property type="project" value="TreeGrafter"/>
</dbReference>
<dbReference type="OrthoDB" id="29879at2759"/>
<evidence type="ECO:0000313" key="9">
    <source>
        <dbReference type="Proteomes" id="UP000053342"/>
    </source>
</evidence>
<keyword evidence="4 7" id="KW-1133">Transmembrane helix</keyword>
<dbReference type="SUPFAM" id="SSF144083">
    <property type="entry name" value="Magnesium transport protein CorA, transmembrane region"/>
    <property type="match status" value="1"/>
</dbReference>
<dbReference type="HOGENOM" id="CLU_007127_6_1_1"/>